<dbReference type="Gene3D" id="2.120.10.30">
    <property type="entry name" value="TolB, C-terminal domain"/>
    <property type="match status" value="1"/>
</dbReference>
<feature type="signal peptide" evidence="6">
    <location>
        <begin position="1"/>
        <end position="26"/>
    </location>
</feature>
<dbReference type="Pfam" id="PF07995">
    <property type="entry name" value="GSDH"/>
    <property type="match status" value="1"/>
</dbReference>
<evidence type="ECO:0000256" key="2">
    <source>
        <dbReference type="ARBA" id="ARBA00022723"/>
    </source>
</evidence>
<evidence type="ECO:0000256" key="5">
    <source>
        <dbReference type="SAM" id="MobiDB-lite"/>
    </source>
</evidence>
<comment type="caution">
    <text evidence="8">The sequence shown here is derived from an EMBL/GenBank/DDBJ whole genome shotgun (WGS) entry which is preliminary data.</text>
</comment>
<dbReference type="SUPFAM" id="SSF46626">
    <property type="entry name" value="Cytochrome c"/>
    <property type="match status" value="1"/>
</dbReference>
<dbReference type="Gene3D" id="1.10.760.10">
    <property type="entry name" value="Cytochrome c-like domain"/>
    <property type="match status" value="1"/>
</dbReference>
<keyword evidence="9" id="KW-1185">Reference proteome</keyword>
<name>A0A5C5Y213_9PLAN</name>
<dbReference type="InterPro" id="IPR009056">
    <property type="entry name" value="Cyt_c-like_dom"/>
</dbReference>
<evidence type="ECO:0000259" key="7">
    <source>
        <dbReference type="PROSITE" id="PS51007"/>
    </source>
</evidence>
<feature type="chain" id="PRO_5022794704" evidence="6">
    <location>
        <begin position="27"/>
        <end position="1497"/>
    </location>
</feature>
<dbReference type="GO" id="GO:0016491">
    <property type="term" value="F:oxidoreductase activity"/>
    <property type="evidence" value="ECO:0007669"/>
    <property type="project" value="UniProtKB-KW"/>
</dbReference>
<dbReference type="InterPro" id="IPR012938">
    <property type="entry name" value="Glc/Sorbosone_DH"/>
</dbReference>
<gene>
    <name evidence="8" type="primary">yliI_1</name>
    <name evidence="8" type="ORF">Pan14r_09400</name>
</gene>
<dbReference type="PANTHER" id="PTHR33546:SF1">
    <property type="entry name" value="LARGE, MULTIFUNCTIONAL SECRETED PROTEIN"/>
    <property type="match status" value="1"/>
</dbReference>
<keyword evidence="8" id="KW-0560">Oxidoreductase</keyword>
<dbReference type="GO" id="GO:0046872">
    <property type="term" value="F:metal ion binding"/>
    <property type="evidence" value="ECO:0007669"/>
    <property type="project" value="UniProtKB-KW"/>
</dbReference>
<protein>
    <submittedName>
        <fullName evidence="8">Soluble aldose sugar dehydrogenase YliI</fullName>
        <ecNumber evidence="8">1.1.5.-</ecNumber>
    </submittedName>
</protein>
<dbReference type="Gene3D" id="2.60.120.560">
    <property type="entry name" value="Exo-inulinase, domain 1"/>
    <property type="match status" value="1"/>
</dbReference>
<dbReference type="GO" id="GO:0009055">
    <property type="term" value="F:electron transfer activity"/>
    <property type="evidence" value="ECO:0007669"/>
    <property type="project" value="InterPro"/>
</dbReference>
<dbReference type="InterPro" id="IPR011041">
    <property type="entry name" value="Quinoprot_gluc/sorb_DH_b-prop"/>
</dbReference>
<dbReference type="Pfam" id="PF06439">
    <property type="entry name" value="3keto-disac_hyd"/>
    <property type="match status" value="1"/>
</dbReference>
<keyword evidence="1 4" id="KW-0349">Heme</keyword>
<keyword evidence="3 4" id="KW-0408">Iron</keyword>
<evidence type="ECO:0000256" key="4">
    <source>
        <dbReference type="PROSITE-ProRule" id="PRU00433"/>
    </source>
</evidence>
<dbReference type="PANTHER" id="PTHR33546">
    <property type="entry name" value="LARGE, MULTIFUNCTIONAL SECRETED PROTEIN-RELATED"/>
    <property type="match status" value="1"/>
</dbReference>
<dbReference type="PROSITE" id="PS51007">
    <property type="entry name" value="CYTC"/>
    <property type="match status" value="1"/>
</dbReference>
<dbReference type="NCBIfam" id="TIGR02603">
    <property type="entry name" value="CxxCH_TIGR02603"/>
    <property type="match status" value="1"/>
</dbReference>
<dbReference type="InterPro" id="IPR010496">
    <property type="entry name" value="AL/BT2_dom"/>
</dbReference>
<dbReference type="SUPFAM" id="SSF50952">
    <property type="entry name" value="Soluble quinoprotein glucose dehydrogenase"/>
    <property type="match status" value="1"/>
</dbReference>
<dbReference type="GO" id="GO:0016787">
    <property type="term" value="F:hydrolase activity"/>
    <property type="evidence" value="ECO:0007669"/>
    <property type="project" value="InterPro"/>
</dbReference>
<feature type="domain" description="Cytochrome c" evidence="7">
    <location>
        <begin position="293"/>
        <end position="430"/>
    </location>
</feature>
<evidence type="ECO:0000313" key="8">
    <source>
        <dbReference type="EMBL" id="TWT68693.1"/>
    </source>
</evidence>
<dbReference type="Pfam" id="PF00034">
    <property type="entry name" value="Cytochrom_C"/>
    <property type="match status" value="1"/>
</dbReference>
<keyword evidence="2 4" id="KW-0479">Metal-binding</keyword>
<proteinExistence type="predicted"/>
<dbReference type="InterPro" id="IPR036909">
    <property type="entry name" value="Cyt_c-like_dom_sf"/>
</dbReference>
<dbReference type="Proteomes" id="UP000317238">
    <property type="component" value="Unassembled WGS sequence"/>
</dbReference>
<keyword evidence="6" id="KW-0732">Signal</keyword>
<dbReference type="EC" id="1.1.5.-" evidence="8"/>
<dbReference type="GO" id="GO:0020037">
    <property type="term" value="F:heme binding"/>
    <property type="evidence" value="ECO:0007669"/>
    <property type="project" value="InterPro"/>
</dbReference>
<reference evidence="8 9" key="1">
    <citation type="submission" date="2019-02" db="EMBL/GenBank/DDBJ databases">
        <title>Deep-cultivation of Planctomycetes and their phenomic and genomic characterization uncovers novel biology.</title>
        <authorList>
            <person name="Wiegand S."/>
            <person name="Jogler M."/>
            <person name="Boedeker C."/>
            <person name="Pinto D."/>
            <person name="Vollmers J."/>
            <person name="Rivas-Marin E."/>
            <person name="Kohn T."/>
            <person name="Peeters S.H."/>
            <person name="Heuer A."/>
            <person name="Rast P."/>
            <person name="Oberbeckmann S."/>
            <person name="Bunk B."/>
            <person name="Jeske O."/>
            <person name="Meyerdierks A."/>
            <person name="Storesund J.E."/>
            <person name="Kallscheuer N."/>
            <person name="Luecker S."/>
            <person name="Lage O.M."/>
            <person name="Pohl T."/>
            <person name="Merkel B.J."/>
            <person name="Hornburger P."/>
            <person name="Mueller R.-W."/>
            <person name="Bruemmer F."/>
            <person name="Labrenz M."/>
            <person name="Spormann A.M."/>
            <person name="Op Den Camp H."/>
            <person name="Overmann J."/>
            <person name="Amann R."/>
            <person name="Jetten M.S.M."/>
            <person name="Mascher T."/>
            <person name="Medema M.H."/>
            <person name="Devos D.P."/>
            <person name="Kaster A.-K."/>
            <person name="Ovreas L."/>
            <person name="Rohde M."/>
            <person name="Galperin M.Y."/>
            <person name="Jogler C."/>
        </authorList>
    </citation>
    <scope>NUCLEOTIDE SEQUENCE [LARGE SCALE GENOMIC DNA]</scope>
    <source>
        <strain evidence="8 9">Pan14r</strain>
    </source>
</reference>
<evidence type="ECO:0000313" key="9">
    <source>
        <dbReference type="Proteomes" id="UP000317238"/>
    </source>
</evidence>
<feature type="compositionally biased region" description="Polar residues" evidence="5">
    <location>
        <begin position="1065"/>
        <end position="1085"/>
    </location>
</feature>
<dbReference type="OrthoDB" id="9770183at2"/>
<accession>A0A5C5Y213</accession>
<evidence type="ECO:0000256" key="1">
    <source>
        <dbReference type="ARBA" id="ARBA00022617"/>
    </source>
</evidence>
<dbReference type="InterPro" id="IPR013427">
    <property type="entry name" value="Haem-bd_dom_put"/>
</dbReference>
<sequence length="1497" mass="165075" precursor="true">MVSFDFSGAHAAAMIALLVIAPMAAAAEPNDTAPFHSLFDGQTLDGWEGDDRFWRVEDGAIVGQTTAKVPAEHNTFLIHRGGSYSDFELRLSYQVQGYNSGVQYRSVDEGDFVVSGYQCDFEARWHPVKGKPAASPVDQFTGMFFEEKGRMFLGHRGDAVIVRENNDNAKKPHIENVGSVGDPVDLETHIRRDDWNELILIANGNQFTHIINGQVMAIGIDEDAANRRGSGLFAFQLHKGPPMVIRVKDIRVRRLNEAAHNAEDADDDAAANHNDGAKIDLDALEQYALTHTGNAGKGKQIFQDVRTKCSVCHTIDGRGGQVGVDLSRIGGKFDRPHLIESVLEPSRQIVEGYRTSNVLTVDGRVISGIMMRQSDDALTLIDANAKTHFIAKDDVEEISHSTASIMPEGLAGELTPDEFTDLIAYLESLRSGVKTKMGSGVAGPISVPDGFTVETVATGIDGATALDVLPDGRVLVCEQTGQIRIIEDGNLLPEPLATFPVDSTWERGAIGVTHAPSFPKEPYIYVCWVAKDPYPHHRISRLTVDGNATIPNSESVLLIGDDQTKMGGKVPAGHQGGGIHFGNDGKLYIGIGEQTAGTPSQELDTFLGKILRINPDGSIPEDNPLLDRTAGKYQAIWAFGCRNPFTFAVRESDGLMLINDVGGKSEEINVGRAGANYGWPIVEHGDFPEYDDAQYDGPIHWYPQSSVNGGDFCPSDSAWPTSWQGRYFFADFVHGWIHTLDPDHPANVNTFIEGIRRPVDLRFSDDGSLYVLLRNAWVIDDRFQGGTGSLLRVRPKSAASKQKVVVTTDDRPNPTGVHVTEDAVDASAGDLPAFKIQTATATYYLEKSGGGLSSLVDNDGNDWLGFHPGKGSGAAGEYRGFPNAVFRQGGNYFHATNSQSDPMQTRLEHANSDYAAIIAESLDGRWQGRYEFYPTHCTFSITRMPKDKHYWILYEGTPGGRLDPDDWWMSSSTPTPKPIAQKHNGDLDAPEWFAFGDANHRQCIVLHSHDDDRWHDSFYAMDDQMTVFGFGRQKLHAHLNTPGQRFSIGLADGKAPTDVSRLVDSMQQSKSTPHASDSTAPNDSASADRVIAAVQQPGPKPGDVYREYAIHNGGNFAWRVTDPNASAEGAKKFLPNPVLTLAVKDLEHAIAAEVVLDRWGGHAGTTDKRIRFNGNSWIRLPELSTTPKGHSPEKFHSQDNPVITLPLDHLVQGDNRIEATVGPSNQNHWGQWGLYSLILRVYYDPVAKSHASGRIASPVTGSIISDDPPIKVDVTKNAERVDVLAWYDGYDENGDGIYQDWHVSRFQPWRGHAADLQNHVGTIDPSIGQHELRWDTHWVPDQMPESIKLLARIHDDDGTIFVTDVVDGLTLDRQSVSVRQYRASDVPESFSVRVGKEKSCRIPIDPAAPIERAEEAVLHYRTWEASDAHHQPFRLNGHPHRHEGKNHHYDYDLLPIPVSQLRRGDNRFTIRSETQHHMVEVLWPGPAITVRYAVPLQ</sequence>
<evidence type="ECO:0000256" key="6">
    <source>
        <dbReference type="SAM" id="SignalP"/>
    </source>
</evidence>
<feature type="region of interest" description="Disordered" evidence="5">
    <location>
        <begin position="1058"/>
        <end position="1085"/>
    </location>
</feature>
<dbReference type="EMBL" id="SJPL01000001">
    <property type="protein sequence ID" value="TWT68693.1"/>
    <property type="molecule type" value="Genomic_DNA"/>
</dbReference>
<organism evidence="8 9">
    <name type="scientific">Crateriforma conspicua</name>
    <dbReference type="NCBI Taxonomy" id="2527996"/>
    <lineage>
        <taxon>Bacteria</taxon>
        <taxon>Pseudomonadati</taxon>
        <taxon>Planctomycetota</taxon>
        <taxon>Planctomycetia</taxon>
        <taxon>Planctomycetales</taxon>
        <taxon>Planctomycetaceae</taxon>
        <taxon>Crateriforma</taxon>
    </lineage>
</organism>
<evidence type="ECO:0000256" key="3">
    <source>
        <dbReference type="ARBA" id="ARBA00023004"/>
    </source>
</evidence>
<dbReference type="InterPro" id="IPR011042">
    <property type="entry name" value="6-blade_b-propeller_TolB-like"/>
</dbReference>